<dbReference type="SMART" id="SM00320">
    <property type="entry name" value="WD40"/>
    <property type="match status" value="3"/>
</dbReference>
<keyword evidence="4" id="KW-0539">Nucleus</keyword>
<dbReference type="Gene3D" id="2.130.10.10">
    <property type="entry name" value="YVTN repeat-like/Quinoprotein amine dehydrogenase"/>
    <property type="match status" value="1"/>
</dbReference>
<dbReference type="SUPFAM" id="SSF50978">
    <property type="entry name" value="WD40 repeat-like"/>
    <property type="match status" value="1"/>
</dbReference>
<dbReference type="RefSeq" id="XP_008865670.1">
    <property type="nucleotide sequence ID" value="XM_008867448.1"/>
</dbReference>
<dbReference type="CDD" id="cd09917">
    <property type="entry name" value="F-box_SF"/>
    <property type="match status" value="1"/>
</dbReference>
<dbReference type="Gene3D" id="1.20.1280.50">
    <property type="match status" value="1"/>
</dbReference>
<dbReference type="InterPro" id="IPR036047">
    <property type="entry name" value="F-box-like_dom_sf"/>
</dbReference>
<evidence type="ECO:0000256" key="6">
    <source>
        <dbReference type="SAM" id="MobiDB-lite"/>
    </source>
</evidence>
<dbReference type="VEuPathDB" id="FungiDB:H310_03543"/>
<dbReference type="InterPro" id="IPR015943">
    <property type="entry name" value="WD40/YVTN_repeat-like_dom_sf"/>
</dbReference>
<keyword evidence="2 5" id="KW-0853">WD repeat</keyword>
<accession>A0A024UJY4</accession>
<dbReference type="PROSITE" id="PS50082">
    <property type="entry name" value="WD_REPEATS_2"/>
    <property type="match status" value="1"/>
</dbReference>
<sequence>MHTNWHSDDSDGASWMDEQGSEGRSSSLTHQPFLLRPQTEPSHQPKDDITLAIQALQFELEMWNDTYAVSAPYISPSQQDAWKAIVAQVEEVSRQVEGVRMKNGLVAVNDTTASSTTVPARERPRRHNSIVSDAQPESYWAGLWYLLGDVENDRNHRLGVVTERTMPGDAYVLLQIWSCLDSKDFAAVAAVCTDWFRLVYHSKLGQRQWQHMTCHRWPRIREWDSPFVTRVCGASTDWRERFIALHKLDSNWRNGTRVALAAPFALLATPTIRCMHFVDESRLLLLGTSQGSVQRMEIGTIRTDEQLPTSAQQVHNFSISAISSHGTRAVSGSIDGSLCILDLAVPPRASRPLPVGHFDSITSVEMHGDDVVVSSSKDATVRVWDLRTAGRSIVFEDPSRLESVVKATFTPNDSTKFVAFYEDGACSTWDLRNPTTPFHRLDELLHHQASTWANDTTVVVADRHGGIALLNDKSVVVARYARLNRSVPVGCFPLFQGVSNSPSVAAFGMTTLDPHHAVEVFCVSRTIASHETIAPMYSLSLPSPLRCCAVDSTSIVGVDGTGHVHEWSFLPR</sequence>
<proteinExistence type="predicted"/>
<dbReference type="STRING" id="157072.A0A024UJY4"/>
<evidence type="ECO:0000256" key="1">
    <source>
        <dbReference type="ARBA" id="ARBA00004123"/>
    </source>
</evidence>
<comment type="subcellular location">
    <subcellularLocation>
        <location evidence="1">Nucleus</location>
    </subcellularLocation>
</comment>
<protein>
    <submittedName>
        <fullName evidence="7">Uncharacterized protein</fullName>
    </submittedName>
</protein>
<evidence type="ECO:0000256" key="4">
    <source>
        <dbReference type="ARBA" id="ARBA00023242"/>
    </source>
</evidence>
<keyword evidence="3" id="KW-0677">Repeat</keyword>
<dbReference type="InterPro" id="IPR036322">
    <property type="entry name" value="WD40_repeat_dom_sf"/>
</dbReference>
<dbReference type="PANTHER" id="PTHR22652:SF0">
    <property type="entry name" value="NUCLEOPORIN NUP43"/>
    <property type="match status" value="1"/>
</dbReference>
<evidence type="ECO:0000256" key="3">
    <source>
        <dbReference type="ARBA" id="ARBA00022737"/>
    </source>
</evidence>
<dbReference type="AlphaFoldDB" id="A0A024UJY4"/>
<evidence type="ECO:0000313" key="7">
    <source>
        <dbReference type="EMBL" id="ETW05893.1"/>
    </source>
</evidence>
<dbReference type="PANTHER" id="PTHR22652">
    <property type="entry name" value="NUCLEOPORIN NUP43"/>
    <property type="match status" value="1"/>
</dbReference>
<dbReference type="PROSITE" id="PS00678">
    <property type="entry name" value="WD_REPEATS_1"/>
    <property type="match status" value="1"/>
</dbReference>
<dbReference type="InterPro" id="IPR019775">
    <property type="entry name" value="WD40_repeat_CS"/>
</dbReference>
<evidence type="ECO:0000256" key="2">
    <source>
        <dbReference type="ARBA" id="ARBA00022574"/>
    </source>
</evidence>
<feature type="region of interest" description="Disordered" evidence="6">
    <location>
        <begin position="1"/>
        <end position="28"/>
    </location>
</feature>
<dbReference type="OrthoDB" id="71437at2759"/>
<dbReference type="EMBL" id="KI913956">
    <property type="protein sequence ID" value="ETW05893.1"/>
    <property type="molecule type" value="Genomic_DNA"/>
</dbReference>
<dbReference type="GeneID" id="20080593"/>
<organism evidence="7">
    <name type="scientific">Aphanomyces invadans</name>
    <dbReference type="NCBI Taxonomy" id="157072"/>
    <lineage>
        <taxon>Eukaryota</taxon>
        <taxon>Sar</taxon>
        <taxon>Stramenopiles</taxon>
        <taxon>Oomycota</taxon>
        <taxon>Saprolegniomycetes</taxon>
        <taxon>Saprolegniales</taxon>
        <taxon>Verrucalvaceae</taxon>
        <taxon>Aphanomyces</taxon>
    </lineage>
</organism>
<dbReference type="InterPro" id="IPR001680">
    <property type="entry name" value="WD40_rpt"/>
</dbReference>
<dbReference type="PROSITE" id="PS50294">
    <property type="entry name" value="WD_REPEATS_REGION"/>
    <property type="match status" value="1"/>
</dbReference>
<name>A0A024UJY4_9STRA</name>
<gene>
    <name evidence="7" type="ORF">H310_03543</name>
</gene>
<dbReference type="SUPFAM" id="SSF81383">
    <property type="entry name" value="F-box domain"/>
    <property type="match status" value="1"/>
</dbReference>
<feature type="repeat" description="WD" evidence="5">
    <location>
        <begin position="354"/>
        <end position="394"/>
    </location>
</feature>
<dbReference type="GO" id="GO:0031080">
    <property type="term" value="C:nuclear pore outer ring"/>
    <property type="evidence" value="ECO:0007669"/>
    <property type="project" value="TreeGrafter"/>
</dbReference>
<reference evidence="7" key="1">
    <citation type="submission" date="2013-12" db="EMBL/GenBank/DDBJ databases">
        <title>The Genome Sequence of Aphanomyces invadans NJM9701.</title>
        <authorList>
            <consortium name="The Broad Institute Genomics Platform"/>
            <person name="Russ C."/>
            <person name="Tyler B."/>
            <person name="van West P."/>
            <person name="Dieguez-Uribeondo J."/>
            <person name="Young S.K."/>
            <person name="Zeng Q."/>
            <person name="Gargeya S."/>
            <person name="Fitzgerald M."/>
            <person name="Abouelleil A."/>
            <person name="Alvarado L."/>
            <person name="Chapman S.B."/>
            <person name="Gainer-Dewar J."/>
            <person name="Goldberg J."/>
            <person name="Griggs A."/>
            <person name="Gujja S."/>
            <person name="Hansen M."/>
            <person name="Howarth C."/>
            <person name="Imamovic A."/>
            <person name="Ireland A."/>
            <person name="Larimer J."/>
            <person name="McCowan C."/>
            <person name="Murphy C."/>
            <person name="Pearson M."/>
            <person name="Poon T.W."/>
            <person name="Priest M."/>
            <person name="Roberts A."/>
            <person name="Saif S."/>
            <person name="Shea T."/>
            <person name="Sykes S."/>
            <person name="Wortman J."/>
            <person name="Nusbaum C."/>
            <person name="Birren B."/>
        </authorList>
    </citation>
    <scope>NUCLEOTIDE SEQUENCE [LARGE SCALE GENOMIC DNA]</scope>
    <source>
        <strain evidence="7">NJM9701</strain>
    </source>
</reference>
<evidence type="ECO:0000256" key="5">
    <source>
        <dbReference type="PROSITE-ProRule" id="PRU00221"/>
    </source>
</evidence>